<reference evidence="2 3" key="1">
    <citation type="submission" date="2015-11" db="EMBL/GenBank/DDBJ databases">
        <authorList>
            <person name="Sahl J."/>
            <person name="Wagner D."/>
            <person name="Keim P."/>
        </authorList>
    </citation>
    <scope>NUCLEOTIDE SEQUENCE [LARGE SCALE GENOMIC DNA]</scope>
    <source>
        <strain evidence="2 3">BDU18</strain>
    </source>
</reference>
<organism evidence="2 3">
    <name type="scientific">Burkholderia savannae</name>
    <dbReference type="NCBI Taxonomy" id="1637837"/>
    <lineage>
        <taxon>Bacteria</taxon>
        <taxon>Pseudomonadati</taxon>
        <taxon>Pseudomonadota</taxon>
        <taxon>Betaproteobacteria</taxon>
        <taxon>Burkholderiales</taxon>
        <taxon>Burkholderiaceae</taxon>
        <taxon>Burkholderia</taxon>
        <taxon>pseudomallei group</taxon>
    </lineage>
</organism>
<feature type="region of interest" description="Disordered" evidence="1">
    <location>
        <begin position="38"/>
        <end position="150"/>
    </location>
</feature>
<evidence type="ECO:0000256" key="1">
    <source>
        <dbReference type="SAM" id="MobiDB-lite"/>
    </source>
</evidence>
<protein>
    <submittedName>
        <fullName evidence="2">Uncharacterized protein</fullName>
    </submittedName>
</protein>
<gene>
    <name evidence="2" type="ORF">WS72_20875</name>
</gene>
<comment type="caution">
    <text evidence="2">The sequence shown here is derived from an EMBL/GenBank/DDBJ whole genome shotgun (WGS) entry which is preliminary data.</text>
</comment>
<keyword evidence="3" id="KW-1185">Reference proteome</keyword>
<dbReference type="EMBL" id="LNJQ01000004">
    <property type="protein sequence ID" value="KWZ37441.1"/>
    <property type="molecule type" value="Genomic_DNA"/>
</dbReference>
<evidence type="ECO:0000313" key="2">
    <source>
        <dbReference type="EMBL" id="KWZ37441.1"/>
    </source>
</evidence>
<name>A0ABR5T300_9BURK</name>
<evidence type="ECO:0000313" key="3">
    <source>
        <dbReference type="Proteomes" id="UP000070255"/>
    </source>
</evidence>
<proteinExistence type="predicted"/>
<feature type="compositionally biased region" description="Basic and acidic residues" evidence="1">
    <location>
        <begin position="97"/>
        <end position="112"/>
    </location>
</feature>
<dbReference type="Proteomes" id="UP000070255">
    <property type="component" value="Unassembled WGS sequence"/>
</dbReference>
<accession>A0ABR5T300</accession>
<sequence length="150" mass="16275">MQEAADEAVAAETATLVMPPDAASSGVASVAGTISTACRTSPPWPQLPSRAERVSMRPAADSAATMSAGSRDRGIAGVARRRQRQRLRGPVQRLAARRAEPERRAVPRDAAHRVMRAPQAQHEPAPRVPRVGMHEREPRAFPFGEFRQGR</sequence>